<organism evidence="1 2">
    <name type="scientific">Parascedosporium putredinis</name>
    <dbReference type="NCBI Taxonomy" id="1442378"/>
    <lineage>
        <taxon>Eukaryota</taxon>
        <taxon>Fungi</taxon>
        <taxon>Dikarya</taxon>
        <taxon>Ascomycota</taxon>
        <taxon>Pezizomycotina</taxon>
        <taxon>Sordariomycetes</taxon>
        <taxon>Hypocreomycetidae</taxon>
        <taxon>Microascales</taxon>
        <taxon>Microascaceae</taxon>
        <taxon>Parascedosporium</taxon>
    </lineage>
</organism>
<accession>A0A9P1H7J5</accession>
<dbReference type="InterPro" id="IPR029045">
    <property type="entry name" value="ClpP/crotonase-like_dom_sf"/>
</dbReference>
<dbReference type="Gene3D" id="3.90.226.10">
    <property type="entry name" value="2-enoyl-CoA Hydratase, Chain A, domain 1"/>
    <property type="match status" value="1"/>
</dbReference>
<dbReference type="InterPro" id="IPR001753">
    <property type="entry name" value="Enoyl-CoA_hydra/iso"/>
</dbReference>
<name>A0A9P1H7J5_9PEZI</name>
<evidence type="ECO:0000313" key="1">
    <source>
        <dbReference type="EMBL" id="CAI4217371.1"/>
    </source>
</evidence>
<keyword evidence="2" id="KW-1185">Reference proteome</keyword>
<dbReference type="EMBL" id="CALLCH030000016">
    <property type="protein sequence ID" value="CAI4217371.1"/>
    <property type="molecule type" value="Genomic_DNA"/>
</dbReference>
<dbReference type="PANTHER" id="PTHR11941">
    <property type="entry name" value="ENOYL-COA HYDRATASE-RELATED"/>
    <property type="match status" value="1"/>
</dbReference>
<proteinExistence type="predicted"/>
<dbReference type="OrthoDB" id="1696280at2759"/>
<dbReference type="AlphaFoldDB" id="A0A9P1H7J5"/>
<dbReference type="PANTHER" id="PTHR11941:SF75">
    <property type="entry name" value="ENOYL-COA HYDRATASE_ISOMERASE FAMILY PROTEIN"/>
    <property type="match status" value="1"/>
</dbReference>
<sequence length="159" mass="17797">MPTIALINGHAFAAGLMLSMFHDYRIMNPQRGFVCLNEVDFGALLKAPMTSIFREKVPAPTYRALVLEGKRFTGKDALDGGIVDALGGLDAALELIRDKKIMEKGQSGVYGMLKIEMYRETWGYLSDEGFAVEDKKEKALLHKDDEEKDKLNLKKVSRL</sequence>
<evidence type="ECO:0000313" key="2">
    <source>
        <dbReference type="Proteomes" id="UP000838763"/>
    </source>
</evidence>
<dbReference type="GO" id="GO:0005777">
    <property type="term" value="C:peroxisome"/>
    <property type="evidence" value="ECO:0007669"/>
    <property type="project" value="TreeGrafter"/>
</dbReference>
<dbReference type="GO" id="GO:0004165">
    <property type="term" value="F:delta(3)-delta(2)-enoyl-CoA isomerase activity"/>
    <property type="evidence" value="ECO:0007669"/>
    <property type="project" value="TreeGrafter"/>
</dbReference>
<dbReference type="SUPFAM" id="SSF52096">
    <property type="entry name" value="ClpP/crotonase"/>
    <property type="match status" value="1"/>
</dbReference>
<comment type="caution">
    <text evidence="1">The sequence shown here is derived from an EMBL/GenBank/DDBJ whole genome shotgun (WGS) entry which is preliminary data.</text>
</comment>
<gene>
    <name evidence="1" type="ORF">PPNO1_LOCUS6984</name>
</gene>
<dbReference type="Pfam" id="PF00378">
    <property type="entry name" value="ECH_1"/>
    <property type="match status" value="1"/>
</dbReference>
<dbReference type="Proteomes" id="UP000838763">
    <property type="component" value="Unassembled WGS sequence"/>
</dbReference>
<protein>
    <submittedName>
        <fullName evidence="1">Uncharacterized protein</fullName>
    </submittedName>
</protein>
<dbReference type="GO" id="GO:0006635">
    <property type="term" value="P:fatty acid beta-oxidation"/>
    <property type="evidence" value="ECO:0007669"/>
    <property type="project" value="TreeGrafter"/>
</dbReference>
<dbReference type="CDD" id="cd06558">
    <property type="entry name" value="crotonase-like"/>
    <property type="match status" value="1"/>
</dbReference>
<reference evidence="1" key="1">
    <citation type="submission" date="2022-11" db="EMBL/GenBank/DDBJ databases">
        <authorList>
            <person name="Scott C."/>
            <person name="Bruce N."/>
        </authorList>
    </citation>
    <scope>NUCLEOTIDE SEQUENCE</scope>
</reference>